<dbReference type="InterPro" id="IPR052704">
    <property type="entry name" value="ECF_Sigma-70_Domain"/>
</dbReference>
<evidence type="ECO:0000259" key="3">
    <source>
        <dbReference type="Pfam" id="PF08281"/>
    </source>
</evidence>
<dbReference type="Pfam" id="PF04542">
    <property type="entry name" value="Sigma70_r2"/>
    <property type="match status" value="1"/>
</dbReference>
<dbReference type="NCBIfam" id="TIGR02937">
    <property type="entry name" value="sigma70-ECF"/>
    <property type="match status" value="1"/>
</dbReference>
<organism evidence="4 5">
    <name type="scientific">Parapedobacter deserti</name>
    <dbReference type="NCBI Taxonomy" id="1912957"/>
    <lineage>
        <taxon>Bacteria</taxon>
        <taxon>Pseudomonadati</taxon>
        <taxon>Bacteroidota</taxon>
        <taxon>Sphingobacteriia</taxon>
        <taxon>Sphingobacteriales</taxon>
        <taxon>Sphingobacteriaceae</taxon>
        <taxon>Parapedobacter</taxon>
    </lineage>
</organism>
<feature type="domain" description="RNA polymerase sigma factor 70 region 4 type 2" evidence="3">
    <location>
        <begin position="98"/>
        <end position="148"/>
    </location>
</feature>
<dbReference type="InterPro" id="IPR014284">
    <property type="entry name" value="RNA_pol_sigma-70_dom"/>
</dbReference>
<comment type="caution">
    <text evidence="4">The sequence shown here is derived from an EMBL/GenBank/DDBJ whole genome shotgun (WGS) entry which is preliminary data.</text>
</comment>
<evidence type="ECO:0000313" key="5">
    <source>
        <dbReference type="Proteomes" id="UP001595526"/>
    </source>
</evidence>
<protein>
    <submittedName>
        <fullName evidence="4">Sigma-70 family RNA polymerase sigma factor</fullName>
    </submittedName>
</protein>
<dbReference type="InterPro" id="IPR007627">
    <property type="entry name" value="RNA_pol_sigma70_r2"/>
</dbReference>
<dbReference type="Proteomes" id="UP001595526">
    <property type="component" value="Unassembled WGS sequence"/>
</dbReference>
<dbReference type="CDD" id="cd06171">
    <property type="entry name" value="Sigma70_r4"/>
    <property type="match status" value="1"/>
</dbReference>
<dbReference type="PANTHER" id="PTHR30173:SF36">
    <property type="entry name" value="ECF RNA POLYMERASE SIGMA FACTOR SIGJ"/>
    <property type="match status" value="1"/>
</dbReference>
<name>A0ABV7JFX8_9SPHI</name>
<dbReference type="InterPro" id="IPR013324">
    <property type="entry name" value="RNA_pol_sigma_r3/r4-like"/>
</dbReference>
<evidence type="ECO:0000313" key="4">
    <source>
        <dbReference type="EMBL" id="MFC3196983.1"/>
    </source>
</evidence>
<dbReference type="InterPro" id="IPR036388">
    <property type="entry name" value="WH-like_DNA-bd_sf"/>
</dbReference>
<dbReference type="SUPFAM" id="SSF88659">
    <property type="entry name" value="Sigma3 and sigma4 domains of RNA polymerase sigma factors"/>
    <property type="match status" value="1"/>
</dbReference>
<dbReference type="SUPFAM" id="SSF88946">
    <property type="entry name" value="Sigma2 domain of RNA polymerase sigma factors"/>
    <property type="match status" value="1"/>
</dbReference>
<dbReference type="PANTHER" id="PTHR30173">
    <property type="entry name" value="SIGMA 19 FACTOR"/>
    <property type="match status" value="1"/>
</dbReference>
<sequence>MNKEYQKLLFPYAYNILGSADEALDAVQDVLLKFLTFSKKEGISDEWNYLIRSVINRAINIRNRKKELRQDDVWLPEPIATERADSDVYLKDILSYSLLVLLERLTAQERAVFILRESFDYSHQDIAETLNISEDNSRKLLSRAKRKLKVNTSEVCEPNSKKATAAELLEKYIGAIRSKEIANVEELLAEDILFYADGGTKLNVVKKMCVGARDVAELLVFVYNNYQVSYRISVGEVNHQPAMFYYDGSQLKACQIFETSSNGKRITQINSVVDPDKIKHLHLQ</sequence>
<dbReference type="Pfam" id="PF08281">
    <property type="entry name" value="Sigma70_r4_2"/>
    <property type="match status" value="1"/>
</dbReference>
<dbReference type="Gene3D" id="1.10.1740.10">
    <property type="match status" value="1"/>
</dbReference>
<dbReference type="Gene3D" id="1.10.10.10">
    <property type="entry name" value="Winged helix-like DNA-binding domain superfamily/Winged helix DNA-binding domain"/>
    <property type="match status" value="1"/>
</dbReference>
<keyword evidence="5" id="KW-1185">Reference proteome</keyword>
<dbReference type="EMBL" id="JBHRTA010000009">
    <property type="protein sequence ID" value="MFC3196983.1"/>
    <property type="molecule type" value="Genomic_DNA"/>
</dbReference>
<gene>
    <name evidence="4" type="ORF">ACFOET_05080</name>
</gene>
<comment type="subunit">
    <text evidence="1">Interacts transiently with the RNA polymerase catalytic core formed by RpoA, RpoB, RpoC and RpoZ (2 alpha, 1 beta, 1 beta' and 1 omega subunit) to form the RNA polymerase holoenzyme that can initiate transcription.</text>
</comment>
<evidence type="ECO:0000256" key="1">
    <source>
        <dbReference type="ARBA" id="ARBA00011344"/>
    </source>
</evidence>
<reference evidence="5" key="1">
    <citation type="journal article" date="2019" name="Int. J. Syst. Evol. Microbiol.">
        <title>The Global Catalogue of Microorganisms (GCM) 10K type strain sequencing project: providing services to taxonomists for standard genome sequencing and annotation.</title>
        <authorList>
            <consortium name="The Broad Institute Genomics Platform"/>
            <consortium name="The Broad Institute Genome Sequencing Center for Infectious Disease"/>
            <person name="Wu L."/>
            <person name="Ma J."/>
        </authorList>
    </citation>
    <scope>NUCLEOTIDE SEQUENCE [LARGE SCALE GENOMIC DNA]</scope>
    <source>
        <strain evidence="5">KCTC 52416</strain>
    </source>
</reference>
<dbReference type="InterPro" id="IPR032710">
    <property type="entry name" value="NTF2-like_dom_sf"/>
</dbReference>
<feature type="domain" description="RNA polymerase sigma-70 region 2" evidence="2">
    <location>
        <begin position="3"/>
        <end position="65"/>
    </location>
</feature>
<dbReference type="InterPro" id="IPR013325">
    <property type="entry name" value="RNA_pol_sigma_r2"/>
</dbReference>
<dbReference type="SUPFAM" id="SSF54427">
    <property type="entry name" value="NTF2-like"/>
    <property type="match status" value="1"/>
</dbReference>
<proteinExistence type="predicted"/>
<dbReference type="RefSeq" id="WP_379020229.1">
    <property type="nucleotide sequence ID" value="NZ_JBHRTA010000009.1"/>
</dbReference>
<accession>A0ABV7JFX8</accession>
<evidence type="ECO:0000259" key="2">
    <source>
        <dbReference type="Pfam" id="PF04542"/>
    </source>
</evidence>
<dbReference type="InterPro" id="IPR013249">
    <property type="entry name" value="RNA_pol_sigma70_r4_t2"/>
</dbReference>